<dbReference type="Proteomes" id="UP000076871">
    <property type="component" value="Unassembled WGS sequence"/>
</dbReference>
<dbReference type="InterPro" id="IPR002933">
    <property type="entry name" value="Peptidase_M20"/>
</dbReference>
<feature type="active site" evidence="6">
    <location>
        <position position="195"/>
    </location>
</feature>
<evidence type="ECO:0000256" key="7">
    <source>
        <dbReference type="PIRSR" id="PIRSR037217-2"/>
    </source>
</evidence>
<dbReference type="PANTHER" id="PTHR45962:SF1">
    <property type="entry name" value="N-FATTY-ACYL-AMINO ACID SYNTHASE_HYDROLASE PM20D1"/>
    <property type="match status" value="1"/>
</dbReference>
<evidence type="ECO:0000256" key="4">
    <source>
        <dbReference type="ARBA" id="ARBA00022801"/>
    </source>
</evidence>
<evidence type="ECO:0000313" key="8">
    <source>
        <dbReference type="EMBL" id="KZT09140.1"/>
    </source>
</evidence>
<dbReference type="RefSeq" id="XP_040766880.1">
    <property type="nucleotide sequence ID" value="XM_040908292.1"/>
</dbReference>
<evidence type="ECO:0000256" key="6">
    <source>
        <dbReference type="PIRSR" id="PIRSR037217-1"/>
    </source>
</evidence>
<dbReference type="GO" id="GO:0000328">
    <property type="term" value="C:fungal-type vacuole lumen"/>
    <property type="evidence" value="ECO:0007669"/>
    <property type="project" value="TreeGrafter"/>
</dbReference>
<dbReference type="Gene3D" id="3.40.630.10">
    <property type="entry name" value="Zn peptidases"/>
    <property type="match status" value="1"/>
</dbReference>
<dbReference type="InParanoid" id="A0A165FLA0"/>
<reference evidence="8 9" key="1">
    <citation type="journal article" date="2016" name="Mol. Biol. Evol.">
        <title>Comparative Genomics of Early-Diverging Mushroom-Forming Fungi Provides Insights into the Origins of Lignocellulose Decay Capabilities.</title>
        <authorList>
            <person name="Nagy L.G."/>
            <person name="Riley R."/>
            <person name="Tritt A."/>
            <person name="Adam C."/>
            <person name="Daum C."/>
            <person name="Floudas D."/>
            <person name="Sun H."/>
            <person name="Yadav J.S."/>
            <person name="Pangilinan J."/>
            <person name="Larsson K.H."/>
            <person name="Matsuura K."/>
            <person name="Barry K."/>
            <person name="Labutti K."/>
            <person name="Kuo R."/>
            <person name="Ohm R.A."/>
            <person name="Bhattacharya S.S."/>
            <person name="Shirouzu T."/>
            <person name="Yoshinaga Y."/>
            <person name="Martin F.M."/>
            <person name="Grigoriev I.V."/>
            <person name="Hibbett D.S."/>
        </authorList>
    </citation>
    <scope>NUCLEOTIDE SEQUENCE [LARGE SCALE GENOMIC DNA]</scope>
    <source>
        <strain evidence="8 9">93-53</strain>
    </source>
</reference>
<keyword evidence="5 7" id="KW-0862">Zinc</keyword>
<feature type="binding site" evidence="7">
    <location>
        <position position="228"/>
    </location>
    <ligand>
        <name>Zn(2+)</name>
        <dbReference type="ChEBI" id="CHEBI:29105"/>
        <label>2</label>
    </ligand>
</feature>
<dbReference type="GO" id="GO:0004181">
    <property type="term" value="F:metallocarboxypeptidase activity"/>
    <property type="evidence" value="ECO:0007669"/>
    <property type="project" value="InterPro"/>
</dbReference>
<dbReference type="SUPFAM" id="SSF53187">
    <property type="entry name" value="Zn-dependent exopeptidases"/>
    <property type="match status" value="1"/>
</dbReference>
<feature type="binding site" evidence="7">
    <location>
        <position position="547"/>
    </location>
    <ligand>
        <name>Zn(2+)</name>
        <dbReference type="ChEBI" id="CHEBI:29105"/>
        <label>1</label>
    </ligand>
</feature>
<name>A0A165FLA0_9APHY</name>
<evidence type="ECO:0000256" key="3">
    <source>
        <dbReference type="ARBA" id="ARBA00022723"/>
    </source>
</evidence>
<dbReference type="STRING" id="1314785.A0A165FLA0"/>
<evidence type="ECO:0000256" key="1">
    <source>
        <dbReference type="ARBA" id="ARBA00006247"/>
    </source>
</evidence>
<dbReference type="CDD" id="cd05674">
    <property type="entry name" value="M20_yscS"/>
    <property type="match status" value="1"/>
</dbReference>
<dbReference type="PIRSF" id="PIRSF037217">
    <property type="entry name" value="Carboxypeptidase_S"/>
    <property type="match status" value="1"/>
</dbReference>
<gene>
    <name evidence="8" type="ORF">LAESUDRAFT_722853</name>
</gene>
<protein>
    <submittedName>
        <fullName evidence="8">Carboxypeptidase S</fullName>
    </submittedName>
</protein>
<organism evidence="8 9">
    <name type="scientific">Laetiporus sulphureus 93-53</name>
    <dbReference type="NCBI Taxonomy" id="1314785"/>
    <lineage>
        <taxon>Eukaryota</taxon>
        <taxon>Fungi</taxon>
        <taxon>Dikarya</taxon>
        <taxon>Basidiomycota</taxon>
        <taxon>Agaricomycotina</taxon>
        <taxon>Agaricomycetes</taxon>
        <taxon>Polyporales</taxon>
        <taxon>Laetiporus</taxon>
    </lineage>
</organism>
<dbReference type="OrthoDB" id="3064516at2759"/>
<keyword evidence="9" id="KW-1185">Reference proteome</keyword>
<dbReference type="GeneID" id="63825321"/>
<feature type="active site" description="Proton acceptor" evidence="6">
    <location>
        <position position="262"/>
    </location>
</feature>
<dbReference type="GO" id="GO:0051603">
    <property type="term" value="P:proteolysis involved in protein catabolic process"/>
    <property type="evidence" value="ECO:0007669"/>
    <property type="project" value="TreeGrafter"/>
</dbReference>
<dbReference type="PANTHER" id="PTHR45962">
    <property type="entry name" value="N-FATTY-ACYL-AMINO ACID SYNTHASE/HYDROLASE PM20D1"/>
    <property type="match status" value="1"/>
</dbReference>
<keyword evidence="4" id="KW-0378">Hydrolase</keyword>
<evidence type="ECO:0000256" key="2">
    <source>
        <dbReference type="ARBA" id="ARBA00022670"/>
    </source>
</evidence>
<dbReference type="GO" id="GO:0046872">
    <property type="term" value="F:metal ion binding"/>
    <property type="evidence" value="ECO:0007669"/>
    <property type="project" value="UniProtKB-KW"/>
</dbReference>
<accession>A0A165FLA0</accession>
<feature type="binding site" evidence="7">
    <location>
        <position position="228"/>
    </location>
    <ligand>
        <name>Zn(2+)</name>
        <dbReference type="ChEBI" id="CHEBI:29105"/>
        <label>1</label>
    </ligand>
</feature>
<dbReference type="InterPro" id="IPR017141">
    <property type="entry name" value="Pept_M20_carboxypep"/>
</dbReference>
<keyword evidence="3 7" id="KW-0479">Metal-binding</keyword>
<dbReference type="InterPro" id="IPR047177">
    <property type="entry name" value="Pept_M20A"/>
</dbReference>
<feature type="binding site" evidence="7">
    <location>
        <position position="291"/>
    </location>
    <ligand>
        <name>Zn(2+)</name>
        <dbReference type="ChEBI" id="CHEBI:29105"/>
        <label>2</label>
    </ligand>
</feature>
<keyword evidence="8" id="KW-0121">Carboxypeptidase</keyword>
<dbReference type="EMBL" id="KV427612">
    <property type="protein sequence ID" value="KZT09140.1"/>
    <property type="molecule type" value="Genomic_DNA"/>
</dbReference>
<feature type="binding site" evidence="7">
    <location>
        <position position="263"/>
    </location>
    <ligand>
        <name>Zn(2+)</name>
        <dbReference type="ChEBI" id="CHEBI:29105"/>
        <label>1</label>
    </ligand>
</feature>
<comment type="similarity">
    <text evidence="1">Belongs to the peptidase M20A family.</text>
</comment>
<proteinExistence type="inferred from homology"/>
<sequence>MASKGELPTSLLDVKARDDVDAGFPVNNKAARSARFYISSALRLLLALCCLLVLSLKYRLGVFTSAGDDTPSLLWYDMNKSTGVCPQTAPIVNAEHFDLLSELEQEYATKQFREYAIESLSGAVRIPTEMYDEIDPPGQDPHWEVFGQMHEYLEGRFPLVHTKLRRTKVNLYALVFHWQGSDDTLKPMLLTAHQDVVPVEQLTLDQWINPPFSGYYDGEWIWGRGSCDDKPGLISTLTTVEKLLEKGFQPKRSIVLAYGIDEERGGRVGATAIRDYLLANYGEDAFSIIVDEGGGYSFRGEAIMSTPSVAEKGKLDARLEISAPGGHSSVPPRHTTIGMLANIIKLIEANPHVPRLNRTSTYYQQLQCQAENDPAIPRHLKKLIKKSLTNDKALTKLQKELRRSDPMFDALAGVKSNALPENAYFIMNHRIDTLRFVAHIRDLVGPMANDFNLSVNAFGEHYGDLEENAYGTALEPAPITPTFGNGPYELLAGTIRGALSTSTRSGVPKAAFVAPSLSTDTRHYWKLTKHIFRYGHVAKEDHYNGAHTVNEAIRADGFLEVIRFHTRLILNGHDSSLLE</sequence>
<evidence type="ECO:0000256" key="5">
    <source>
        <dbReference type="ARBA" id="ARBA00022833"/>
    </source>
</evidence>
<dbReference type="Pfam" id="PF01546">
    <property type="entry name" value="Peptidase_M20"/>
    <property type="match status" value="1"/>
</dbReference>
<keyword evidence="2" id="KW-0645">Protease</keyword>
<dbReference type="AlphaFoldDB" id="A0A165FLA0"/>
<feature type="binding site" evidence="7">
    <location>
        <position position="193"/>
    </location>
    <ligand>
        <name>Zn(2+)</name>
        <dbReference type="ChEBI" id="CHEBI:29105"/>
        <label>2</label>
    </ligand>
</feature>
<evidence type="ECO:0000313" key="9">
    <source>
        <dbReference type="Proteomes" id="UP000076871"/>
    </source>
</evidence>
<dbReference type="FunCoup" id="A0A165FLA0">
    <property type="interactions" value="9"/>
</dbReference>